<accession>A0A7C9AA66</accession>
<reference evidence="2" key="1">
    <citation type="journal article" date="2013" name="J. Plant Res.">
        <title>Effect of fungi and light on seed germination of three Opuntia species from semiarid lands of central Mexico.</title>
        <authorList>
            <person name="Delgado-Sanchez P."/>
            <person name="Jimenez-Bremont J.F."/>
            <person name="Guerrero-Gonzalez Mde L."/>
            <person name="Flores J."/>
        </authorList>
    </citation>
    <scope>NUCLEOTIDE SEQUENCE</scope>
    <source>
        <tissue evidence="2">Cladode</tissue>
    </source>
</reference>
<sequence length="110" mass="11551">MCHPVLSFMVGSIIGLLQLKFQGNQAATTTDDTSPFSTHPVTMLFGLLCLFVYFLAALAASTTANSSAAAANSAEIVAATSSTWSLWMSSLLGTKEGERHVSASVVWSYG</sequence>
<name>A0A7C9AA66_OPUST</name>
<protein>
    <submittedName>
        <fullName evidence="2">Uncharacterized protein</fullName>
    </submittedName>
</protein>
<dbReference type="EMBL" id="GISG01209795">
    <property type="protein sequence ID" value="MBA4660775.1"/>
    <property type="molecule type" value="Transcribed_RNA"/>
</dbReference>
<feature type="transmembrane region" description="Helical" evidence="1">
    <location>
        <begin position="41"/>
        <end position="60"/>
    </location>
</feature>
<reference evidence="2" key="2">
    <citation type="submission" date="2020-07" db="EMBL/GenBank/DDBJ databases">
        <authorList>
            <person name="Vera ALvarez R."/>
            <person name="Arias-Moreno D.M."/>
            <person name="Jimenez-Jacinto V."/>
            <person name="Jimenez-Bremont J.F."/>
            <person name="Swaminathan K."/>
            <person name="Moose S.P."/>
            <person name="Guerrero-Gonzalez M.L."/>
            <person name="Marino-Ramirez L."/>
            <person name="Landsman D."/>
            <person name="Rodriguez-Kessler M."/>
            <person name="Delgado-Sanchez P."/>
        </authorList>
    </citation>
    <scope>NUCLEOTIDE SEQUENCE</scope>
    <source>
        <tissue evidence="2">Cladode</tissue>
    </source>
</reference>
<evidence type="ECO:0000256" key="1">
    <source>
        <dbReference type="SAM" id="Phobius"/>
    </source>
</evidence>
<evidence type="ECO:0000313" key="2">
    <source>
        <dbReference type="EMBL" id="MBA4660775.1"/>
    </source>
</evidence>
<organism evidence="2">
    <name type="scientific">Opuntia streptacantha</name>
    <name type="common">Prickly pear cactus</name>
    <name type="synonym">Opuntia cardona</name>
    <dbReference type="NCBI Taxonomy" id="393608"/>
    <lineage>
        <taxon>Eukaryota</taxon>
        <taxon>Viridiplantae</taxon>
        <taxon>Streptophyta</taxon>
        <taxon>Embryophyta</taxon>
        <taxon>Tracheophyta</taxon>
        <taxon>Spermatophyta</taxon>
        <taxon>Magnoliopsida</taxon>
        <taxon>eudicotyledons</taxon>
        <taxon>Gunneridae</taxon>
        <taxon>Pentapetalae</taxon>
        <taxon>Caryophyllales</taxon>
        <taxon>Cactineae</taxon>
        <taxon>Cactaceae</taxon>
        <taxon>Opuntioideae</taxon>
        <taxon>Opuntia</taxon>
    </lineage>
</organism>
<keyword evidence="1" id="KW-1133">Transmembrane helix</keyword>
<proteinExistence type="predicted"/>
<keyword evidence="1" id="KW-0472">Membrane</keyword>
<dbReference type="EMBL" id="GISG01209794">
    <property type="protein sequence ID" value="MBA4660774.1"/>
    <property type="molecule type" value="Transcribed_RNA"/>
</dbReference>
<keyword evidence="1" id="KW-0812">Transmembrane</keyword>
<dbReference type="AlphaFoldDB" id="A0A7C9AA66"/>